<comment type="caution">
    <text evidence="1">The sequence shown here is derived from an EMBL/GenBank/DDBJ whole genome shotgun (WGS) entry which is preliminary data.</text>
</comment>
<dbReference type="AlphaFoldDB" id="A0A834WXK7"/>
<name>A0A834WXK7_9FABA</name>
<gene>
    <name evidence="1" type="ORF">G2W53_008997</name>
</gene>
<dbReference type="Proteomes" id="UP000634136">
    <property type="component" value="Unassembled WGS sequence"/>
</dbReference>
<organism evidence="1 2">
    <name type="scientific">Senna tora</name>
    <dbReference type="NCBI Taxonomy" id="362788"/>
    <lineage>
        <taxon>Eukaryota</taxon>
        <taxon>Viridiplantae</taxon>
        <taxon>Streptophyta</taxon>
        <taxon>Embryophyta</taxon>
        <taxon>Tracheophyta</taxon>
        <taxon>Spermatophyta</taxon>
        <taxon>Magnoliopsida</taxon>
        <taxon>eudicotyledons</taxon>
        <taxon>Gunneridae</taxon>
        <taxon>Pentapetalae</taxon>
        <taxon>rosids</taxon>
        <taxon>fabids</taxon>
        <taxon>Fabales</taxon>
        <taxon>Fabaceae</taxon>
        <taxon>Caesalpinioideae</taxon>
        <taxon>Cassia clade</taxon>
        <taxon>Senna</taxon>
    </lineage>
</organism>
<protein>
    <submittedName>
        <fullName evidence="1">Protein trichome birefringence-like 16</fullName>
    </submittedName>
</protein>
<keyword evidence="2" id="KW-1185">Reference proteome</keyword>
<sequence>MQGLSEFQISSSDAFGNEKCVLPNGEAEIIGKHEFEDVKAQGFLLPCESSVNKIKKLKCRRTCATGIGKESTSGSVSPLVAPFSPSSLMELLLLRWNFAHRGGRLAGYQTRYIVVRRLTYCRHQCKQSLALRTPLVLAPSTDGSLEPSCTTSLPLDNGTVLSQLPPVFQSPLKKCLGAAPTISSCSFVSFFVTDLEDFSSPFICFVVPSGSFGDSTSNPKQNIWHKLKKNVQQDIKSKSRITIGTQVKAPISESSAILSCEVSNNLLDEFRSTASVKSSPQDKVHRNVVTRMRATRAEERSLPLKP</sequence>
<proteinExistence type="predicted"/>
<accession>A0A834WXK7</accession>
<reference evidence="1" key="1">
    <citation type="submission" date="2020-09" db="EMBL/GenBank/DDBJ databases">
        <title>Genome-Enabled Discovery of Anthraquinone Biosynthesis in Senna tora.</title>
        <authorList>
            <person name="Kang S.-H."/>
            <person name="Pandey R.P."/>
            <person name="Lee C.-M."/>
            <person name="Sim J.-S."/>
            <person name="Jeong J.-T."/>
            <person name="Choi B.-S."/>
            <person name="Jung M."/>
            <person name="Ginzburg D."/>
            <person name="Zhao K."/>
            <person name="Won S.Y."/>
            <person name="Oh T.-J."/>
            <person name="Yu Y."/>
            <person name="Kim N.-H."/>
            <person name="Lee O.R."/>
            <person name="Lee T.-H."/>
            <person name="Bashyal P."/>
            <person name="Kim T.-S."/>
            <person name="Lee W.-H."/>
            <person name="Kawkins C."/>
            <person name="Kim C.-K."/>
            <person name="Kim J.S."/>
            <person name="Ahn B.O."/>
            <person name="Rhee S.Y."/>
            <person name="Sohng J.K."/>
        </authorList>
    </citation>
    <scope>NUCLEOTIDE SEQUENCE</scope>
    <source>
        <tissue evidence="1">Leaf</tissue>
    </source>
</reference>
<dbReference type="EMBL" id="JAAIUW010000004">
    <property type="protein sequence ID" value="KAF7834138.1"/>
    <property type="molecule type" value="Genomic_DNA"/>
</dbReference>
<evidence type="ECO:0000313" key="2">
    <source>
        <dbReference type="Proteomes" id="UP000634136"/>
    </source>
</evidence>
<evidence type="ECO:0000313" key="1">
    <source>
        <dbReference type="EMBL" id="KAF7834138.1"/>
    </source>
</evidence>